<sequence length="620" mass="68874">MRGWCCQTTWPILCCLRTKLGVMNELKVNLEPLCSSCGEITLDKLLKAIPIARCRTYGSGVSSSFDLAIRQPLSFPQTEATGTSCALCSLVSSLSKDPTNGPLELAALGPSRHAPDPIHALRSLLESRRRPFAKKPKEGKTRIDCLKPMTRRSGPGSKSTGIRIRSTWQISVAAEEGSVASSTILRRPLLQQGSEGYFEGLLRVIDRCNSSHPRCRLGVDGRHRDETPSLPTRVIDVGSAEQRPRIIVSQAGRARYATLSHCWGGQSWVGTTTQNLAQMLDGFDVTTIPATYADAITMTKRLGIRFLWIDSFCIIQNDHDDWLAESQKMGEIYENAYLNIAATGANGGMSGFLKTRKEDPVYVRVPSAAGQRKYDWSSTGVGQFYFTNQADSDFDTFVTRAKLNTRGWVLQERILSRRSVHFAADMWYWECGRHIISEDGWQHEVKHTGKPPPYSTTSRRQALDANVTAIGKFFQYDDHEYGTDDDYDAGTDISSQPVVETEVSWAQILRAYSRCDLTFSSDKLPALQGLVNRFKQTAQRPYVFGHWIQAGEPLPLSLMCQDVTQPALMLQEVGSAESQAPEIVDGEGGKDVKRYKRIGIANIKNHDFFDGVAVSSLIIV</sequence>
<dbReference type="Proteomes" id="UP001303647">
    <property type="component" value="Unassembled WGS sequence"/>
</dbReference>
<dbReference type="EMBL" id="MU857672">
    <property type="protein sequence ID" value="KAK4246548.1"/>
    <property type="molecule type" value="Genomic_DNA"/>
</dbReference>
<protein>
    <submittedName>
        <fullName evidence="2">Heterokaryon incompatibility protein-domain-containing protein</fullName>
    </submittedName>
</protein>
<organism evidence="2 3">
    <name type="scientific">Corynascus novoguineensis</name>
    <dbReference type="NCBI Taxonomy" id="1126955"/>
    <lineage>
        <taxon>Eukaryota</taxon>
        <taxon>Fungi</taxon>
        <taxon>Dikarya</taxon>
        <taxon>Ascomycota</taxon>
        <taxon>Pezizomycotina</taxon>
        <taxon>Sordariomycetes</taxon>
        <taxon>Sordariomycetidae</taxon>
        <taxon>Sordariales</taxon>
        <taxon>Chaetomiaceae</taxon>
        <taxon>Corynascus</taxon>
    </lineage>
</organism>
<evidence type="ECO:0000313" key="2">
    <source>
        <dbReference type="EMBL" id="KAK4246548.1"/>
    </source>
</evidence>
<reference evidence="2" key="1">
    <citation type="journal article" date="2023" name="Mol. Phylogenet. Evol.">
        <title>Genome-scale phylogeny and comparative genomics of the fungal order Sordariales.</title>
        <authorList>
            <person name="Hensen N."/>
            <person name="Bonometti L."/>
            <person name="Westerberg I."/>
            <person name="Brannstrom I.O."/>
            <person name="Guillou S."/>
            <person name="Cros-Aarteil S."/>
            <person name="Calhoun S."/>
            <person name="Haridas S."/>
            <person name="Kuo A."/>
            <person name="Mondo S."/>
            <person name="Pangilinan J."/>
            <person name="Riley R."/>
            <person name="LaButti K."/>
            <person name="Andreopoulos B."/>
            <person name="Lipzen A."/>
            <person name="Chen C."/>
            <person name="Yan M."/>
            <person name="Daum C."/>
            <person name="Ng V."/>
            <person name="Clum A."/>
            <person name="Steindorff A."/>
            <person name="Ohm R.A."/>
            <person name="Martin F."/>
            <person name="Silar P."/>
            <person name="Natvig D.O."/>
            <person name="Lalanne C."/>
            <person name="Gautier V."/>
            <person name="Ament-Velasquez S.L."/>
            <person name="Kruys A."/>
            <person name="Hutchinson M.I."/>
            <person name="Powell A.J."/>
            <person name="Barry K."/>
            <person name="Miller A.N."/>
            <person name="Grigoriev I.V."/>
            <person name="Debuchy R."/>
            <person name="Gladieux P."/>
            <person name="Hiltunen Thoren M."/>
            <person name="Johannesson H."/>
        </authorList>
    </citation>
    <scope>NUCLEOTIDE SEQUENCE</scope>
    <source>
        <strain evidence="2">CBS 359.72</strain>
    </source>
</reference>
<name>A0AAN7CTG1_9PEZI</name>
<dbReference type="InterPro" id="IPR010730">
    <property type="entry name" value="HET"/>
</dbReference>
<comment type="caution">
    <text evidence="2">The sequence shown here is derived from an EMBL/GenBank/DDBJ whole genome shotgun (WGS) entry which is preliminary data.</text>
</comment>
<evidence type="ECO:0000259" key="1">
    <source>
        <dbReference type="Pfam" id="PF06985"/>
    </source>
</evidence>
<accession>A0AAN7CTG1</accession>
<keyword evidence="3" id="KW-1185">Reference proteome</keyword>
<gene>
    <name evidence="2" type="ORF">C7999DRAFT_42050</name>
</gene>
<evidence type="ECO:0000313" key="3">
    <source>
        <dbReference type="Proteomes" id="UP001303647"/>
    </source>
</evidence>
<reference evidence="2" key="2">
    <citation type="submission" date="2023-05" db="EMBL/GenBank/DDBJ databases">
        <authorList>
            <consortium name="Lawrence Berkeley National Laboratory"/>
            <person name="Steindorff A."/>
            <person name="Hensen N."/>
            <person name="Bonometti L."/>
            <person name="Westerberg I."/>
            <person name="Brannstrom I.O."/>
            <person name="Guillou S."/>
            <person name="Cros-Aarteil S."/>
            <person name="Calhoun S."/>
            <person name="Haridas S."/>
            <person name="Kuo A."/>
            <person name="Mondo S."/>
            <person name="Pangilinan J."/>
            <person name="Riley R."/>
            <person name="Labutti K."/>
            <person name="Andreopoulos B."/>
            <person name="Lipzen A."/>
            <person name="Chen C."/>
            <person name="Yanf M."/>
            <person name="Daum C."/>
            <person name="Ng V."/>
            <person name="Clum A."/>
            <person name="Ohm R."/>
            <person name="Martin F."/>
            <person name="Silar P."/>
            <person name="Natvig D."/>
            <person name="Lalanne C."/>
            <person name="Gautier V."/>
            <person name="Ament-Velasquez S.L."/>
            <person name="Kruys A."/>
            <person name="Hutchinson M.I."/>
            <person name="Powell A.J."/>
            <person name="Barry K."/>
            <person name="Miller A.N."/>
            <person name="Grigoriev I.V."/>
            <person name="Debuchy R."/>
            <person name="Gladieux P."/>
            <person name="Thoren M.H."/>
            <person name="Johannesson H."/>
        </authorList>
    </citation>
    <scope>NUCLEOTIDE SEQUENCE</scope>
    <source>
        <strain evidence="2">CBS 359.72</strain>
    </source>
</reference>
<feature type="domain" description="Heterokaryon incompatibility" evidence="1">
    <location>
        <begin position="256"/>
        <end position="412"/>
    </location>
</feature>
<proteinExistence type="predicted"/>
<dbReference type="PANTHER" id="PTHR33112:SF8">
    <property type="entry name" value="HETEROKARYON INCOMPATIBILITY DOMAIN-CONTAINING PROTEIN"/>
    <property type="match status" value="1"/>
</dbReference>
<dbReference type="AlphaFoldDB" id="A0AAN7CTG1"/>
<dbReference type="Pfam" id="PF06985">
    <property type="entry name" value="HET"/>
    <property type="match status" value="1"/>
</dbReference>
<dbReference type="PANTHER" id="PTHR33112">
    <property type="entry name" value="DOMAIN PROTEIN, PUTATIVE-RELATED"/>
    <property type="match status" value="1"/>
</dbReference>